<dbReference type="InterPro" id="IPR001867">
    <property type="entry name" value="OmpR/PhoB-type_DNA-bd"/>
</dbReference>
<dbReference type="EMBL" id="AP025564">
    <property type="protein sequence ID" value="BDE96593.1"/>
    <property type="molecule type" value="Genomic_DNA"/>
</dbReference>
<evidence type="ECO:0000313" key="6">
    <source>
        <dbReference type="EMBL" id="BDE96593.1"/>
    </source>
</evidence>
<gene>
    <name evidence="6" type="ORF">CE91St30_19260</name>
</gene>
<evidence type="ECO:0000256" key="2">
    <source>
        <dbReference type="PROSITE-ProRule" id="PRU00169"/>
    </source>
</evidence>
<dbReference type="PROSITE" id="PS51755">
    <property type="entry name" value="OMPR_PHOB"/>
    <property type="match status" value="1"/>
</dbReference>
<dbReference type="InterPro" id="IPR016032">
    <property type="entry name" value="Sig_transdc_resp-reg_C-effctor"/>
</dbReference>
<dbReference type="InterPro" id="IPR001789">
    <property type="entry name" value="Sig_transdc_resp-reg_receiver"/>
</dbReference>
<sequence length="247" mass="27111">MHMNNEEAYLSRKRIVLVDDEPGLLRMLETILTQAGFQNVLAFGGPREVLAYCEGERGQAEPAHLFVLDVMMPGMDGFALLSNLRQIGCYAKTPAMFLTAKDEPNDRLSGLGLGADDYIPKPFLPQELILRIKAVLRRCYADENPMLVLAACRVDLSNAEVLRDDGTTAMLTAKEHEILSVLARNAGRIVTIDAICDACWGTAFGYENSLMAHIRRLREKIESDPSAPVALVTVKGLGYKLIEGGSS</sequence>
<dbReference type="InterPro" id="IPR011006">
    <property type="entry name" value="CheY-like_superfamily"/>
</dbReference>
<keyword evidence="7" id="KW-1185">Reference proteome</keyword>
<dbReference type="PANTHER" id="PTHR48111">
    <property type="entry name" value="REGULATOR OF RPOS"/>
    <property type="match status" value="1"/>
</dbReference>
<dbReference type="CDD" id="cd00383">
    <property type="entry name" value="trans_reg_C"/>
    <property type="match status" value="1"/>
</dbReference>
<dbReference type="InterPro" id="IPR039420">
    <property type="entry name" value="WalR-like"/>
</dbReference>
<evidence type="ECO:0000256" key="1">
    <source>
        <dbReference type="ARBA" id="ARBA00023125"/>
    </source>
</evidence>
<name>A0ABM7WJS3_9ACTN</name>
<evidence type="ECO:0000259" key="4">
    <source>
        <dbReference type="PROSITE" id="PS50110"/>
    </source>
</evidence>
<dbReference type="PROSITE" id="PS50110">
    <property type="entry name" value="RESPONSE_REGULATORY"/>
    <property type="match status" value="1"/>
</dbReference>
<dbReference type="SUPFAM" id="SSF46894">
    <property type="entry name" value="C-terminal effector domain of the bipartite response regulators"/>
    <property type="match status" value="1"/>
</dbReference>
<dbReference type="Gene3D" id="6.10.250.690">
    <property type="match status" value="1"/>
</dbReference>
<keyword evidence="1 3" id="KW-0238">DNA-binding</keyword>
<dbReference type="SMART" id="SM00448">
    <property type="entry name" value="REC"/>
    <property type="match status" value="1"/>
</dbReference>
<reference evidence="6 7" key="1">
    <citation type="submission" date="2022-01" db="EMBL/GenBank/DDBJ databases">
        <title>Novel bile acid biosynthetic pathways are enriched in the microbiome of centenarians.</title>
        <authorList>
            <person name="Sato Y."/>
            <person name="Atarashi K."/>
            <person name="Plichta R.D."/>
            <person name="Arai Y."/>
            <person name="Sasajima S."/>
            <person name="Kearney M.S."/>
            <person name="Suda W."/>
            <person name="Takeshita K."/>
            <person name="Sasaki T."/>
            <person name="Okamoto S."/>
            <person name="Skelly N.A."/>
            <person name="Okamura Y."/>
            <person name="Vlamakis H."/>
            <person name="Li Y."/>
            <person name="Tanoue T."/>
            <person name="Takei H."/>
            <person name="Nittono H."/>
            <person name="Narushima S."/>
            <person name="Irie J."/>
            <person name="Itoh H."/>
            <person name="Moriya K."/>
            <person name="Sugiura Y."/>
            <person name="Suematsu M."/>
            <person name="Moritoki N."/>
            <person name="Shibata S."/>
            <person name="Littman R.D."/>
            <person name="Fischbach A.M."/>
            <person name="Uwamino Y."/>
            <person name="Inoue T."/>
            <person name="Honda A."/>
            <person name="Hattori M."/>
            <person name="Murai T."/>
            <person name="Xavier J.R."/>
            <person name="Hirose N."/>
            <person name="Honda K."/>
        </authorList>
    </citation>
    <scope>NUCLEOTIDE SEQUENCE [LARGE SCALE GENOMIC DNA]</scope>
    <source>
        <strain evidence="6 7">CE91-St30</strain>
    </source>
</reference>
<evidence type="ECO:0000256" key="3">
    <source>
        <dbReference type="PROSITE-ProRule" id="PRU01091"/>
    </source>
</evidence>
<dbReference type="InterPro" id="IPR036388">
    <property type="entry name" value="WH-like_DNA-bd_sf"/>
</dbReference>
<dbReference type="SMART" id="SM00862">
    <property type="entry name" value="Trans_reg_C"/>
    <property type="match status" value="1"/>
</dbReference>
<dbReference type="SUPFAM" id="SSF52172">
    <property type="entry name" value="CheY-like"/>
    <property type="match status" value="1"/>
</dbReference>
<feature type="DNA-binding region" description="OmpR/PhoB-type" evidence="3">
    <location>
        <begin position="144"/>
        <end position="243"/>
    </location>
</feature>
<accession>A0ABM7WJS3</accession>
<dbReference type="Pfam" id="PF00486">
    <property type="entry name" value="Trans_reg_C"/>
    <property type="match status" value="1"/>
</dbReference>
<feature type="modified residue" description="4-aspartylphosphate" evidence="2">
    <location>
        <position position="69"/>
    </location>
</feature>
<feature type="domain" description="OmpR/PhoB-type" evidence="5">
    <location>
        <begin position="144"/>
        <end position="243"/>
    </location>
</feature>
<evidence type="ECO:0000259" key="5">
    <source>
        <dbReference type="PROSITE" id="PS51755"/>
    </source>
</evidence>
<dbReference type="PANTHER" id="PTHR48111:SF52">
    <property type="entry name" value="TRANSCRIPTIONAL REGULATORY PROTEIN YVRH"/>
    <property type="match status" value="1"/>
</dbReference>
<organism evidence="6 7">
    <name type="scientific">Raoultibacter timonensis</name>
    <dbReference type="NCBI Taxonomy" id="1907662"/>
    <lineage>
        <taxon>Bacteria</taxon>
        <taxon>Bacillati</taxon>
        <taxon>Actinomycetota</taxon>
        <taxon>Coriobacteriia</taxon>
        <taxon>Eggerthellales</taxon>
        <taxon>Eggerthellaceae</taxon>
        <taxon>Raoultibacter</taxon>
    </lineage>
</organism>
<feature type="domain" description="Response regulatory" evidence="4">
    <location>
        <begin position="14"/>
        <end position="136"/>
    </location>
</feature>
<dbReference type="Gene3D" id="1.10.10.10">
    <property type="entry name" value="Winged helix-like DNA-binding domain superfamily/Winged helix DNA-binding domain"/>
    <property type="match status" value="1"/>
</dbReference>
<proteinExistence type="predicted"/>
<dbReference type="Pfam" id="PF00072">
    <property type="entry name" value="Response_reg"/>
    <property type="match status" value="1"/>
</dbReference>
<dbReference type="Gene3D" id="3.40.50.2300">
    <property type="match status" value="1"/>
</dbReference>
<dbReference type="Proteomes" id="UP001320544">
    <property type="component" value="Chromosome"/>
</dbReference>
<dbReference type="GO" id="GO:0003677">
    <property type="term" value="F:DNA binding"/>
    <property type="evidence" value="ECO:0007669"/>
    <property type="project" value="UniProtKB-KW"/>
</dbReference>
<keyword evidence="2" id="KW-0597">Phosphoprotein</keyword>
<protein>
    <submittedName>
        <fullName evidence="6">DNA-binding response regulator</fullName>
    </submittedName>
</protein>
<evidence type="ECO:0000313" key="7">
    <source>
        <dbReference type="Proteomes" id="UP001320544"/>
    </source>
</evidence>